<dbReference type="EMBL" id="JBBMFF010000165">
    <property type="protein sequence ID" value="MEQ2510535.1"/>
    <property type="molecule type" value="Genomic_DNA"/>
</dbReference>
<sequence length="248" mass="29298">MNEELYKFQKEWFDTIFEPYIKENPNANITYPFFTGVPEQYVNSNKRIMIIGQETRGWGIYKPDWTLKDSRQWTVDYLCYQLRYDTDAVYKERFGRRNSSPFWSFFKLFSNHGIVPCWNNVDKAQRNIDGKTKSLTEEIEIALNQKLPHSNKTLLQKEIEVLKPNAIVFITGPGYVVTMEKALGLRENTLAEYKPTIDNVCVDITNIVHTEIPTFWTYHPRFIVSKKKPLSREEIVKKIIGATEYERF</sequence>
<organism evidence="1 2">
    <name type="scientific">Faecousia intestinalis</name>
    <dbReference type="NCBI Taxonomy" id="3133167"/>
    <lineage>
        <taxon>Bacteria</taxon>
        <taxon>Bacillati</taxon>
        <taxon>Bacillota</taxon>
        <taxon>Clostridia</taxon>
        <taxon>Eubacteriales</taxon>
        <taxon>Oscillospiraceae</taxon>
        <taxon>Faecousia</taxon>
    </lineage>
</organism>
<keyword evidence="2" id="KW-1185">Reference proteome</keyword>
<evidence type="ECO:0008006" key="3">
    <source>
        <dbReference type="Google" id="ProtNLM"/>
    </source>
</evidence>
<comment type="caution">
    <text evidence="1">The sequence shown here is derived from an EMBL/GenBank/DDBJ whole genome shotgun (WGS) entry which is preliminary data.</text>
</comment>
<reference evidence="1 2" key="1">
    <citation type="submission" date="2024-03" db="EMBL/GenBank/DDBJ databases">
        <title>Human intestinal bacterial collection.</title>
        <authorList>
            <person name="Pauvert C."/>
            <person name="Hitch T.C.A."/>
            <person name="Clavel T."/>
        </authorList>
    </citation>
    <scope>NUCLEOTIDE SEQUENCE [LARGE SCALE GENOMIC DNA]</scope>
    <source>
        <strain evidence="1 2">CLA-AA-H192</strain>
    </source>
</reference>
<protein>
    <recommendedName>
        <fullName evidence="3">Uracil-DNA glycosylase</fullName>
    </recommendedName>
</protein>
<gene>
    <name evidence="1" type="ORF">WMO66_04605</name>
</gene>
<proteinExistence type="predicted"/>
<evidence type="ECO:0000313" key="1">
    <source>
        <dbReference type="EMBL" id="MEQ2510535.1"/>
    </source>
</evidence>
<name>A0ABV1G554_9FIRM</name>
<dbReference type="RefSeq" id="WP_349135211.1">
    <property type="nucleotide sequence ID" value="NZ_JBBMFF010000165.1"/>
</dbReference>
<accession>A0ABV1G554</accession>
<dbReference type="Proteomes" id="UP001491552">
    <property type="component" value="Unassembled WGS sequence"/>
</dbReference>
<evidence type="ECO:0000313" key="2">
    <source>
        <dbReference type="Proteomes" id="UP001491552"/>
    </source>
</evidence>